<evidence type="ECO:0000256" key="2">
    <source>
        <dbReference type="SAM" id="Phobius"/>
    </source>
</evidence>
<feature type="transmembrane region" description="Helical" evidence="2">
    <location>
        <begin position="167"/>
        <end position="186"/>
    </location>
</feature>
<proteinExistence type="predicted"/>
<reference evidence="3" key="1">
    <citation type="submission" date="2022-01" db="EMBL/GenBank/DDBJ databases">
        <authorList>
            <person name="Jo J.-H."/>
            <person name="Im W.-T."/>
        </authorList>
    </citation>
    <scope>NUCLEOTIDE SEQUENCE</scope>
    <source>
        <strain evidence="3">NA20</strain>
    </source>
</reference>
<dbReference type="Proteomes" id="UP001165367">
    <property type="component" value="Unassembled WGS sequence"/>
</dbReference>
<dbReference type="EMBL" id="JAKLTR010000020">
    <property type="protein sequence ID" value="MCG2617378.1"/>
    <property type="molecule type" value="Genomic_DNA"/>
</dbReference>
<dbReference type="RefSeq" id="WP_237876086.1">
    <property type="nucleotide sequence ID" value="NZ_JAKLTR010000020.1"/>
</dbReference>
<name>A0ABS9KYJ0_9BACT</name>
<keyword evidence="2" id="KW-0472">Membrane</keyword>
<keyword evidence="2" id="KW-0812">Transmembrane</keyword>
<evidence type="ECO:0000313" key="3">
    <source>
        <dbReference type="EMBL" id="MCG2617378.1"/>
    </source>
</evidence>
<evidence type="ECO:0000313" key="4">
    <source>
        <dbReference type="Proteomes" id="UP001165367"/>
    </source>
</evidence>
<keyword evidence="4" id="KW-1185">Reference proteome</keyword>
<keyword evidence="2" id="KW-1133">Transmembrane helix</keyword>
<protein>
    <recommendedName>
        <fullName evidence="5">CCDC81-like prokaryotic HU domain-containing protein</fullName>
    </recommendedName>
</protein>
<feature type="region of interest" description="Disordered" evidence="1">
    <location>
        <begin position="193"/>
        <end position="213"/>
    </location>
</feature>
<feature type="compositionally biased region" description="Polar residues" evidence="1">
    <location>
        <begin position="193"/>
        <end position="206"/>
    </location>
</feature>
<evidence type="ECO:0008006" key="5">
    <source>
        <dbReference type="Google" id="ProtNLM"/>
    </source>
</evidence>
<sequence>MFNELYQYLVLHRQVSLPGVGVFQLERKPADLDFANKMIQPPSYTVALHHGNEGIPAKQLNWFADLLGIPGAEAADTISRFTAQLKNEIVNGKKMQWAGIGTLSKGLAGEIRFEAELKDSPAGEPVPAAKVLREKAAHTVRVGEQEKTSEEMIEFLQPAEKKRSYEWIITLIVAILALAFLVWHFMQTGLGSSTGNQQRVQTQQGAVFTETRL</sequence>
<gene>
    <name evidence="3" type="ORF">LZZ85_23980</name>
</gene>
<evidence type="ECO:0000256" key="1">
    <source>
        <dbReference type="SAM" id="MobiDB-lite"/>
    </source>
</evidence>
<organism evidence="3 4">
    <name type="scientific">Terrimonas ginsenosidimutans</name>
    <dbReference type="NCBI Taxonomy" id="2908004"/>
    <lineage>
        <taxon>Bacteria</taxon>
        <taxon>Pseudomonadati</taxon>
        <taxon>Bacteroidota</taxon>
        <taxon>Chitinophagia</taxon>
        <taxon>Chitinophagales</taxon>
        <taxon>Chitinophagaceae</taxon>
        <taxon>Terrimonas</taxon>
    </lineage>
</organism>
<comment type="caution">
    <text evidence="3">The sequence shown here is derived from an EMBL/GenBank/DDBJ whole genome shotgun (WGS) entry which is preliminary data.</text>
</comment>
<accession>A0ABS9KYJ0</accession>